<dbReference type="PANTHER" id="PTHR34857">
    <property type="entry name" value="SLL0384 PROTEIN"/>
    <property type="match status" value="1"/>
</dbReference>
<dbReference type="KEGG" id="dtr:RSDT_0466"/>
<dbReference type="AlphaFoldDB" id="A0A1J1DQ70"/>
<dbReference type="CDD" id="cd16914">
    <property type="entry name" value="EcfT"/>
    <property type="match status" value="1"/>
</dbReference>
<dbReference type="GO" id="GO:0005886">
    <property type="term" value="C:plasma membrane"/>
    <property type="evidence" value="ECO:0007669"/>
    <property type="project" value="UniProtKB-ARBA"/>
</dbReference>
<evidence type="ECO:0000256" key="2">
    <source>
        <dbReference type="ARBA" id="ARBA00022475"/>
    </source>
</evidence>
<reference evidence="7 8" key="1">
    <citation type="journal article" date="2017" name="ISME J.">
        <title>Genome of 'Ca. Desulfovibrio trichonymphae', an H2-oxidizing bacterium in a tripartite symbiotic system within a protist cell in the termite gut.</title>
        <authorList>
            <person name="Kuwahara H."/>
            <person name="Yuki M."/>
            <person name="Izawa K."/>
            <person name="Ohkuma M."/>
            <person name="Hongoh Y."/>
        </authorList>
    </citation>
    <scope>NUCLEOTIDE SEQUENCE [LARGE SCALE GENOMIC DNA]</scope>
    <source>
        <strain evidence="7 8">Rs-N31</strain>
    </source>
</reference>
<dbReference type="OrthoDB" id="4533at2"/>
<feature type="transmembrane region" description="Helical" evidence="6">
    <location>
        <begin position="229"/>
        <end position="250"/>
    </location>
</feature>
<keyword evidence="5 6" id="KW-0472">Membrane</keyword>
<keyword evidence="2" id="KW-1003">Cell membrane</keyword>
<gene>
    <name evidence="7" type="primary">nikQ</name>
    <name evidence="7" type="ORF">RSDT_0466</name>
</gene>
<organism evidence="7 8">
    <name type="scientific">Candidatus Desulfovibrio trichonymphae</name>
    <dbReference type="NCBI Taxonomy" id="1725232"/>
    <lineage>
        <taxon>Bacteria</taxon>
        <taxon>Pseudomonadati</taxon>
        <taxon>Thermodesulfobacteriota</taxon>
        <taxon>Desulfovibrionia</taxon>
        <taxon>Desulfovibrionales</taxon>
        <taxon>Desulfovibrionaceae</taxon>
        <taxon>Desulfovibrio</taxon>
    </lineage>
</organism>
<feature type="transmembrane region" description="Helical" evidence="6">
    <location>
        <begin position="101"/>
        <end position="122"/>
    </location>
</feature>
<feature type="transmembrane region" description="Helical" evidence="6">
    <location>
        <begin position="64"/>
        <end position="81"/>
    </location>
</feature>
<keyword evidence="4 6" id="KW-1133">Transmembrane helix</keyword>
<evidence type="ECO:0000256" key="1">
    <source>
        <dbReference type="ARBA" id="ARBA00004141"/>
    </source>
</evidence>
<evidence type="ECO:0000256" key="6">
    <source>
        <dbReference type="SAM" id="Phobius"/>
    </source>
</evidence>
<sequence>MFDQPFVHDCPIQAIDPRVRLGLAGLVAVCFATLQQPTSCMLGLALGACLLASACPPFIPFARRFAAVNCFVLFFCCLIPFTEPGETFTVFNLIPVSARGVHLALLTTLKANAVFFVFQALAATMHPSTAGYALQGIGCPPKLVFLFLLTGRYVNLLAEEWQTLNVAARLRGFMPRASLHAWRTLACLLGLLLVRSYDRSLRVCEAMRLRAFSGRFTTVTVFRTRYVDAVFALVVLLYITGIALTEAGVFHG</sequence>
<proteinExistence type="predicted"/>
<dbReference type="PANTHER" id="PTHR34857:SF2">
    <property type="entry name" value="SLL0384 PROTEIN"/>
    <property type="match status" value="1"/>
</dbReference>
<dbReference type="InterPro" id="IPR051611">
    <property type="entry name" value="ECF_transporter_component"/>
</dbReference>
<evidence type="ECO:0000313" key="8">
    <source>
        <dbReference type="Proteomes" id="UP000242645"/>
    </source>
</evidence>
<feature type="transmembrane region" description="Helical" evidence="6">
    <location>
        <begin position="26"/>
        <end position="52"/>
    </location>
</feature>
<name>A0A1J1DQ70_9BACT</name>
<dbReference type="EMBL" id="AP017368">
    <property type="protein sequence ID" value="BAV91978.1"/>
    <property type="molecule type" value="Genomic_DNA"/>
</dbReference>
<dbReference type="Pfam" id="PF02361">
    <property type="entry name" value="CbiQ"/>
    <property type="match status" value="1"/>
</dbReference>
<dbReference type="Proteomes" id="UP000242645">
    <property type="component" value="Chromosome"/>
</dbReference>
<evidence type="ECO:0000256" key="4">
    <source>
        <dbReference type="ARBA" id="ARBA00022989"/>
    </source>
</evidence>
<evidence type="ECO:0000256" key="5">
    <source>
        <dbReference type="ARBA" id="ARBA00023136"/>
    </source>
</evidence>
<evidence type="ECO:0000256" key="3">
    <source>
        <dbReference type="ARBA" id="ARBA00022692"/>
    </source>
</evidence>
<keyword evidence="8" id="KW-1185">Reference proteome</keyword>
<dbReference type="InterPro" id="IPR003339">
    <property type="entry name" value="ABC/ECF_trnsptr_transmembrane"/>
</dbReference>
<accession>A0A1J1DQ70</accession>
<keyword evidence="3 6" id="KW-0812">Transmembrane</keyword>
<evidence type="ECO:0000313" key="7">
    <source>
        <dbReference type="EMBL" id="BAV91978.1"/>
    </source>
</evidence>
<protein>
    <submittedName>
        <fullName evidence="7">Ni2+ ABC transporter permease NikQ</fullName>
    </submittedName>
</protein>
<dbReference type="RefSeq" id="WP_096399506.1">
    <property type="nucleotide sequence ID" value="NZ_AP017368.1"/>
</dbReference>
<comment type="subcellular location">
    <subcellularLocation>
        <location evidence="1">Membrane</location>
        <topology evidence="1">Multi-pass membrane protein</topology>
    </subcellularLocation>
</comment>